<reference evidence="8 9" key="2">
    <citation type="submission" date="2018-11" db="EMBL/GenBank/DDBJ databases">
        <authorList>
            <consortium name="Pathogen Informatics"/>
        </authorList>
    </citation>
    <scope>NUCLEOTIDE SEQUENCE [LARGE SCALE GENOMIC DNA]</scope>
</reference>
<evidence type="ECO:0000256" key="3">
    <source>
        <dbReference type="ARBA" id="ARBA00022771"/>
    </source>
</evidence>
<feature type="domain" description="C2H2-type" evidence="7">
    <location>
        <begin position="439"/>
        <end position="466"/>
    </location>
</feature>
<keyword evidence="4" id="KW-0862">Zinc</keyword>
<dbReference type="SUPFAM" id="SSF57667">
    <property type="entry name" value="beta-beta-alpha zinc fingers"/>
    <property type="match status" value="1"/>
</dbReference>
<dbReference type="STRING" id="102285.A0A0R3T3M6"/>
<reference evidence="10" key="1">
    <citation type="submission" date="2016-04" db="UniProtKB">
        <authorList>
            <consortium name="WormBaseParasite"/>
        </authorList>
    </citation>
    <scope>IDENTIFICATION</scope>
</reference>
<feature type="region of interest" description="Disordered" evidence="6">
    <location>
        <begin position="323"/>
        <end position="345"/>
    </location>
</feature>
<keyword evidence="9" id="KW-1185">Reference proteome</keyword>
<evidence type="ECO:0000256" key="6">
    <source>
        <dbReference type="SAM" id="MobiDB-lite"/>
    </source>
</evidence>
<dbReference type="PROSITE" id="PS00028">
    <property type="entry name" value="ZINC_FINGER_C2H2_1"/>
    <property type="match status" value="1"/>
</dbReference>
<dbReference type="GO" id="GO:0000981">
    <property type="term" value="F:DNA-binding transcription factor activity, RNA polymerase II-specific"/>
    <property type="evidence" value="ECO:0007669"/>
    <property type="project" value="TreeGrafter"/>
</dbReference>
<feature type="compositionally biased region" description="Low complexity" evidence="6">
    <location>
        <begin position="383"/>
        <end position="400"/>
    </location>
</feature>
<evidence type="ECO:0000256" key="1">
    <source>
        <dbReference type="ARBA" id="ARBA00022723"/>
    </source>
</evidence>
<dbReference type="Gene3D" id="3.30.160.60">
    <property type="entry name" value="Classic Zinc Finger"/>
    <property type="match status" value="2"/>
</dbReference>
<dbReference type="SMART" id="SM00355">
    <property type="entry name" value="ZnF_C2H2"/>
    <property type="match status" value="2"/>
</dbReference>
<dbReference type="PANTHER" id="PTHR14003">
    <property type="entry name" value="TRANSCRIPTIONAL REPRESSOR PROTEIN YY"/>
    <property type="match status" value="1"/>
</dbReference>
<dbReference type="GO" id="GO:0005667">
    <property type="term" value="C:transcription regulator complex"/>
    <property type="evidence" value="ECO:0007669"/>
    <property type="project" value="TreeGrafter"/>
</dbReference>
<evidence type="ECO:0000256" key="2">
    <source>
        <dbReference type="ARBA" id="ARBA00022737"/>
    </source>
</evidence>
<evidence type="ECO:0000256" key="4">
    <source>
        <dbReference type="ARBA" id="ARBA00022833"/>
    </source>
</evidence>
<evidence type="ECO:0000313" key="9">
    <source>
        <dbReference type="Proteomes" id="UP000278807"/>
    </source>
</evidence>
<dbReference type="InterPro" id="IPR036236">
    <property type="entry name" value="Znf_C2H2_sf"/>
</dbReference>
<feature type="region of interest" description="Disordered" evidence="6">
    <location>
        <begin position="370"/>
        <end position="401"/>
    </location>
</feature>
<keyword evidence="3 5" id="KW-0863">Zinc-finger</keyword>
<dbReference type="Proteomes" id="UP000278807">
    <property type="component" value="Unassembled WGS sequence"/>
</dbReference>
<dbReference type="GO" id="GO:0031519">
    <property type="term" value="C:PcG protein complex"/>
    <property type="evidence" value="ECO:0007669"/>
    <property type="project" value="TreeGrafter"/>
</dbReference>
<proteinExistence type="predicted"/>
<feature type="compositionally biased region" description="Low complexity" evidence="6">
    <location>
        <begin position="67"/>
        <end position="77"/>
    </location>
</feature>
<organism evidence="10">
    <name type="scientific">Rodentolepis nana</name>
    <name type="common">Dwarf tapeworm</name>
    <name type="synonym">Hymenolepis nana</name>
    <dbReference type="NCBI Taxonomy" id="102285"/>
    <lineage>
        <taxon>Eukaryota</taxon>
        <taxon>Metazoa</taxon>
        <taxon>Spiralia</taxon>
        <taxon>Lophotrochozoa</taxon>
        <taxon>Platyhelminthes</taxon>
        <taxon>Cestoda</taxon>
        <taxon>Eucestoda</taxon>
        <taxon>Cyclophyllidea</taxon>
        <taxon>Hymenolepididae</taxon>
        <taxon>Rodentolepis</taxon>
    </lineage>
</organism>
<name>A0A0R3T3M6_RODNA</name>
<dbReference type="GO" id="GO:0000785">
    <property type="term" value="C:chromatin"/>
    <property type="evidence" value="ECO:0007669"/>
    <property type="project" value="TreeGrafter"/>
</dbReference>
<dbReference type="WBParaSite" id="HNAJ_0000161801-mRNA-1">
    <property type="protein sequence ID" value="HNAJ_0000161801-mRNA-1"/>
    <property type="gene ID" value="HNAJ_0000161801"/>
</dbReference>
<feature type="compositionally biased region" description="Polar residues" evidence="6">
    <location>
        <begin position="323"/>
        <end position="335"/>
    </location>
</feature>
<keyword evidence="1" id="KW-0479">Metal-binding</keyword>
<keyword evidence="2" id="KW-0677">Repeat</keyword>
<accession>A0A0R3T3M6</accession>
<evidence type="ECO:0000313" key="8">
    <source>
        <dbReference type="EMBL" id="VDN97476.1"/>
    </source>
</evidence>
<dbReference type="FunFam" id="3.30.160.60:FF:000109">
    <property type="entry name" value="Transcriptional repressor protein YY1"/>
    <property type="match status" value="1"/>
</dbReference>
<evidence type="ECO:0000259" key="7">
    <source>
        <dbReference type="PROSITE" id="PS50157"/>
    </source>
</evidence>
<evidence type="ECO:0000256" key="5">
    <source>
        <dbReference type="PROSITE-ProRule" id="PRU00042"/>
    </source>
</evidence>
<dbReference type="GO" id="GO:0008270">
    <property type="term" value="F:zinc ion binding"/>
    <property type="evidence" value="ECO:0007669"/>
    <property type="project" value="UniProtKB-KW"/>
</dbReference>
<dbReference type="OrthoDB" id="10264072at2759"/>
<dbReference type="GO" id="GO:0000978">
    <property type="term" value="F:RNA polymerase II cis-regulatory region sequence-specific DNA binding"/>
    <property type="evidence" value="ECO:0007669"/>
    <property type="project" value="TreeGrafter"/>
</dbReference>
<feature type="domain" description="C2H2-type" evidence="7">
    <location>
        <begin position="410"/>
        <end position="434"/>
    </location>
</feature>
<evidence type="ECO:0000313" key="10">
    <source>
        <dbReference type="WBParaSite" id="HNAJ_0000161801-mRNA-1"/>
    </source>
</evidence>
<dbReference type="PROSITE" id="PS50157">
    <property type="entry name" value="ZINC_FINGER_C2H2_2"/>
    <property type="match status" value="2"/>
</dbReference>
<dbReference type="InterPro" id="IPR013087">
    <property type="entry name" value="Znf_C2H2_type"/>
</dbReference>
<dbReference type="PANTHER" id="PTHR14003:SF19">
    <property type="entry name" value="YY2 TRANSCRIPTION FACTOR"/>
    <property type="match status" value="1"/>
</dbReference>
<sequence length="479" mass="50802">MIDSIFEDQHQKLDFCEHFNESPAENSVESALESSEVCGDMCGNDTYGDLFLMDSGELLGLREEVIGSDSSEPSSETHSFEESPMKQGDFLPSQSAKSSLSCFSLLNKNEDIKHEHDDFGSELDVVTKTEDINSSLLSFSDETPLSLLNGGGSGITSDWHSLKVDDNGIGVSGGECGTANAPTKNSHPSATTRIVVTAPVVNGGVASPQKLKIVTTCATANMVSSSITSSVTANATTVKGLRILPIATYRLPTNVAAKKELVTWPGNLTLFYSKPTTLLNPVVSRTGDVLTYKSPALMSNTTIRSADGSALKSHSGWQVLTISTQGTSNSTNPSGAVTRRLFTPPSITQRRVAPLMANSPSGTSSVVKLTANANKGPNGGTASSQLHNQQSSQQQSVSSNSGGGGPIRCVVCPQLGCGKAFRDTAAMRKHLHTHGPRVHICGECGKAFVESSKLKRHQLVHTGEKPFQCTFEVSHLEFP</sequence>
<dbReference type="Pfam" id="PF00096">
    <property type="entry name" value="zf-C2H2"/>
    <property type="match status" value="2"/>
</dbReference>
<dbReference type="AlphaFoldDB" id="A0A0R3T3M6"/>
<protein>
    <submittedName>
        <fullName evidence="10">C2H2-type domain-containing protein</fullName>
    </submittedName>
</protein>
<gene>
    <name evidence="8" type="ORF">HNAJ_LOCUS1617</name>
</gene>
<feature type="region of interest" description="Disordered" evidence="6">
    <location>
        <begin position="67"/>
        <end position="93"/>
    </location>
</feature>
<dbReference type="EMBL" id="UZAE01000650">
    <property type="protein sequence ID" value="VDN97476.1"/>
    <property type="molecule type" value="Genomic_DNA"/>
</dbReference>